<dbReference type="InterPro" id="IPR002502">
    <property type="entry name" value="Amidase_domain"/>
</dbReference>
<dbReference type="InterPro" id="IPR036505">
    <property type="entry name" value="Amidase/PGRP_sf"/>
</dbReference>
<dbReference type="GO" id="GO:0042834">
    <property type="term" value="F:peptidoglycan binding"/>
    <property type="evidence" value="ECO:0007669"/>
    <property type="project" value="InterPro"/>
</dbReference>
<sequence>MKVSLVILVISAEIALVFGGCPKIISKNDWGGAEAVRIEYAIKPVKYVIIHHTSTPTCTTESDCARRLVNMQSYHIDDKNFDDIGYNFIIGGDGEIYEGAGWHKVGAHTLKWNSKSVGIAFMGDYQSTTPTAKQLEAGQNLIQCGQIYLKIDGQYKLLGARSLRPTDSPGTMLFRKIQSWRGFTRNP</sequence>
<dbReference type="EMBL" id="JASPKY010000005">
    <property type="protein sequence ID" value="KAK9754770.1"/>
    <property type="molecule type" value="Genomic_DNA"/>
</dbReference>
<dbReference type="FunFam" id="3.40.80.10:FF:000001">
    <property type="entry name" value="Peptidoglycan recognition protein 1"/>
    <property type="match status" value="1"/>
</dbReference>
<dbReference type="CDD" id="cd06583">
    <property type="entry name" value="PGRP"/>
    <property type="match status" value="1"/>
</dbReference>
<reference evidence="12 13" key="1">
    <citation type="journal article" date="2024" name="BMC Genomics">
        <title>De novo assembly and annotation of Popillia japonica's genome with initial clues to its potential as an invasive pest.</title>
        <authorList>
            <person name="Cucini C."/>
            <person name="Boschi S."/>
            <person name="Funari R."/>
            <person name="Cardaioli E."/>
            <person name="Iannotti N."/>
            <person name="Marturano G."/>
            <person name="Paoli F."/>
            <person name="Bruttini M."/>
            <person name="Carapelli A."/>
            <person name="Frati F."/>
            <person name="Nardi F."/>
        </authorList>
    </citation>
    <scope>NUCLEOTIDE SEQUENCE [LARGE SCALE GENOMIC DNA]</scope>
    <source>
        <strain evidence="12">DMR45628</strain>
    </source>
</reference>
<dbReference type="SMART" id="SM00644">
    <property type="entry name" value="Ami_2"/>
    <property type="match status" value="1"/>
</dbReference>
<evidence type="ECO:0000256" key="3">
    <source>
        <dbReference type="ARBA" id="ARBA00022729"/>
    </source>
</evidence>
<comment type="similarity">
    <text evidence="1 7">Belongs to the N-acetylmuramoyl-L-alanine amidase 2 family.</text>
</comment>
<keyword evidence="13" id="KW-1185">Reference proteome</keyword>
<evidence type="ECO:0000256" key="7">
    <source>
        <dbReference type="PIRNR" id="PIRNR037945"/>
    </source>
</evidence>
<dbReference type="GO" id="GO:0008270">
    <property type="term" value="F:zinc ion binding"/>
    <property type="evidence" value="ECO:0007669"/>
    <property type="project" value="InterPro"/>
</dbReference>
<feature type="chain" id="PRO_5043710516" description="Peptidoglycan-recognition protein" evidence="9">
    <location>
        <begin position="20"/>
        <end position="187"/>
    </location>
</feature>
<accession>A0AAW1N412</accession>
<keyword evidence="3 9" id="KW-0732">Signal</keyword>
<dbReference type="PANTHER" id="PTHR11022:SF74">
    <property type="entry name" value="PEPTIDOGLYCAN-RECOGNITION PROTEIN SA"/>
    <property type="match status" value="1"/>
</dbReference>
<feature type="signal peptide" evidence="9">
    <location>
        <begin position="1"/>
        <end position="19"/>
    </location>
</feature>
<dbReference type="InterPro" id="IPR006619">
    <property type="entry name" value="PGRP_domain_met/bac"/>
</dbReference>
<comment type="caution">
    <text evidence="12">The sequence shown here is derived from an EMBL/GenBank/DDBJ whole genome shotgun (WGS) entry which is preliminary data.</text>
</comment>
<dbReference type="AlphaFoldDB" id="A0AAW1N412"/>
<organism evidence="12 13">
    <name type="scientific">Popillia japonica</name>
    <name type="common">Japanese beetle</name>
    <dbReference type="NCBI Taxonomy" id="7064"/>
    <lineage>
        <taxon>Eukaryota</taxon>
        <taxon>Metazoa</taxon>
        <taxon>Ecdysozoa</taxon>
        <taxon>Arthropoda</taxon>
        <taxon>Hexapoda</taxon>
        <taxon>Insecta</taxon>
        <taxon>Pterygota</taxon>
        <taxon>Neoptera</taxon>
        <taxon>Endopterygota</taxon>
        <taxon>Coleoptera</taxon>
        <taxon>Polyphaga</taxon>
        <taxon>Scarabaeiformia</taxon>
        <taxon>Scarabaeidae</taxon>
        <taxon>Rutelinae</taxon>
        <taxon>Popillia</taxon>
    </lineage>
</organism>
<feature type="disulfide bond" evidence="8">
    <location>
        <begin position="58"/>
        <end position="64"/>
    </location>
</feature>
<dbReference type="InterPro" id="IPR017331">
    <property type="entry name" value="Peptidoglycan_recognition"/>
</dbReference>
<keyword evidence="2 7" id="KW-0399">Innate immunity</keyword>
<evidence type="ECO:0000313" key="12">
    <source>
        <dbReference type="EMBL" id="KAK9754770.1"/>
    </source>
</evidence>
<dbReference type="Pfam" id="PF01510">
    <property type="entry name" value="Amidase_2"/>
    <property type="match status" value="1"/>
</dbReference>
<feature type="disulfide bond" evidence="8">
    <location>
        <begin position="21"/>
        <end position="144"/>
    </location>
</feature>
<dbReference type="GO" id="GO:0009253">
    <property type="term" value="P:peptidoglycan catabolic process"/>
    <property type="evidence" value="ECO:0007669"/>
    <property type="project" value="InterPro"/>
</dbReference>
<evidence type="ECO:0000256" key="8">
    <source>
        <dbReference type="PIRSR" id="PIRSR037945-1"/>
    </source>
</evidence>
<keyword evidence="5 8" id="KW-1015">Disulfide bond</keyword>
<evidence type="ECO:0000256" key="4">
    <source>
        <dbReference type="ARBA" id="ARBA00022859"/>
    </source>
</evidence>
<proteinExistence type="inferred from homology"/>
<evidence type="ECO:0000259" key="10">
    <source>
        <dbReference type="SMART" id="SM00644"/>
    </source>
</evidence>
<dbReference type="Gene3D" id="3.40.80.10">
    <property type="entry name" value="Peptidoglycan recognition protein-like"/>
    <property type="match status" value="1"/>
</dbReference>
<dbReference type="GO" id="GO:0045087">
    <property type="term" value="P:innate immune response"/>
    <property type="evidence" value="ECO:0007669"/>
    <property type="project" value="UniProtKB-KW"/>
</dbReference>
<evidence type="ECO:0000256" key="1">
    <source>
        <dbReference type="ARBA" id="ARBA00007553"/>
    </source>
</evidence>
<evidence type="ECO:0000313" key="13">
    <source>
        <dbReference type="Proteomes" id="UP001458880"/>
    </source>
</evidence>
<evidence type="ECO:0000256" key="9">
    <source>
        <dbReference type="SAM" id="SignalP"/>
    </source>
</evidence>
<evidence type="ECO:0000259" key="11">
    <source>
        <dbReference type="SMART" id="SM00701"/>
    </source>
</evidence>
<keyword evidence="4 7" id="KW-0391">Immunity</keyword>
<feature type="domain" description="N-acetylmuramoyl-L-alanine amidase" evidence="10">
    <location>
        <begin position="33"/>
        <end position="170"/>
    </location>
</feature>
<dbReference type="PIRSF" id="PIRSF037945">
    <property type="entry name" value="PGRPs"/>
    <property type="match status" value="1"/>
</dbReference>
<evidence type="ECO:0000256" key="5">
    <source>
        <dbReference type="ARBA" id="ARBA00023157"/>
    </source>
</evidence>
<gene>
    <name evidence="12" type="ORF">QE152_g969</name>
</gene>
<comment type="function">
    <text evidence="6">Peptidoglycan-recognition protein probably involved in innate immunity by binding to peptidoglycans (PGN) of bacteria and activating the prophenoloxidase (proPO) cascade immune response. Binds to 1,3-beta-D-glucan and PGN.</text>
</comment>
<evidence type="ECO:0000256" key="6">
    <source>
        <dbReference type="ARBA" id="ARBA00057187"/>
    </source>
</evidence>
<dbReference type="PANTHER" id="PTHR11022">
    <property type="entry name" value="PEPTIDOGLYCAN RECOGNITION PROTEIN"/>
    <property type="match status" value="1"/>
</dbReference>
<dbReference type="SMART" id="SM00701">
    <property type="entry name" value="PGRP"/>
    <property type="match status" value="1"/>
</dbReference>
<protein>
    <recommendedName>
        <fullName evidence="7">Peptidoglycan-recognition protein</fullName>
    </recommendedName>
</protein>
<feature type="domain" description="Peptidoglycan recognition protein family" evidence="11">
    <location>
        <begin position="22"/>
        <end position="164"/>
    </location>
</feature>
<name>A0AAW1N412_POPJA</name>
<dbReference type="Proteomes" id="UP001458880">
    <property type="component" value="Unassembled WGS sequence"/>
</dbReference>
<dbReference type="SUPFAM" id="SSF55846">
    <property type="entry name" value="N-acetylmuramoyl-L-alanine amidase-like"/>
    <property type="match status" value="1"/>
</dbReference>
<dbReference type="GO" id="GO:0008745">
    <property type="term" value="F:N-acetylmuramoyl-L-alanine amidase activity"/>
    <property type="evidence" value="ECO:0007669"/>
    <property type="project" value="InterPro"/>
</dbReference>
<dbReference type="InterPro" id="IPR015510">
    <property type="entry name" value="PGRP"/>
</dbReference>
<evidence type="ECO:0000256" key="2">
    <source>
        <dbReference type="ARBA" id="ARBA00022588"/>
    </source>
</evidence>